<evidence type="ECO:0000313" key="2">
    <source>
        <dbReference type="EMBL" id="KAJ5408001.1"/>
    </source>
</evidence>
<keyword evidence="3" id="KW-1185">Reference proteome</keyword>
<reference evidence="2" key="1">
    <citation type="submission" date="2022-12" db="EMBL/GenBank/DDBJ databases">
        <authorList>
            <person name="Petersen C."/>
        </authorList>
    </citation>
    <scope>NUCLEOTIDE SEQUENCE</scope>
    <source>
        <strain evidence="2">IBT 29677</strain>
    </source>
</reference>
<accession>A0A9X0BCV3</accession>
<dbReference type="GeneID" id="81365501"/>
<name>A0A9X0BCV3_9EURO</name>
<dbReference type="AlphaFoldDB" id="A0A9X0BCV3"/>
<reference evidence="2" key="2">
    <citation type="journal article" date="2023" name="IMA Fungus">
        <title>Comparative genomic study of the Penicillium genus elucidates a diverse pangenome and 15 lateral gene transfer events.</title>
        <authorList>
            <person name="Petersen C."/>
            <person name="Sorensen T."/>
            <person name="Nielsen M.R."/>
            <person name="Sondergaard T.E."/>
            <person name="Sorensen J.L."/>
            <person name="Fitzpatrick D.A."/>
            <person name="Frisvad J.C."/>
            <person name="Nielsen K.L."/>
        </authorList>
    </citation>
    <scope>NUCLEOTIDE SEQUENCE</scope>
    <source>
        <strain evidence="2">IBT 29677</strain>
    </source>
</reference>
<sequence>MLTRNVLGGKPQQNSKRETDLPADKLTTKLTRRLWLGYLIKKQGPKNVKWTLGFYPIRGASSAGEPSHIANGLWALLLTCPLIVPASGVFPVAPDSANVTAWT</sequence>
<dbReference type="RefSeq" id="XP_056492316.1">
    <property type="nucleotide sequence ID" value="XM_056626521.1"/>
</dbReference>
<protein>
    <submittedName>
        <fullName evidence="2">Uncharacterized protein</fullName>
    </submittedName>
</protein>
<organism evidence="2 3">
    <name type="scientific">Penicillium cosmopolitanum</name>
    <dbReference type="NCBI Taxonomy" id="1131564"/>
    <lineage>
        <taxon>Eukaryota</taxon>
        <taxon>Fungi</taxon>
        <taxon>Dikarya</taxon>
        <taxon>Ascomycota</taxon>
        <taxon>Pezizomycotina</taxon>
        <taxon>Eurotiomycetes</taxon>
        <taxon>Eurotiomycetidae</taxon>
        <taxon>Eurotiales</taxon>
        <taxon>Aspergillaceae</taxon>
        <taxon>Penicillium</taxon>
    </lineage>
</organism>
<proteinExistence type="predicted"/>
<dbReference type="Proteomes" id="UP001147747">
    <property type="component" value="Unassembled WGS sequence"/>
</dbReference>
<feature type="region of interest" description="Disordered" evidence="1">
    <location>
        <begin position="1"/>
        <end position="22"/>
    </location>
</feature>
<gene>
    <name evidence="2" type="ORF">N7509_001884</name>
</gene>
<evidence type="ECO:0000313" key="3">
    <source>
        <dbReference type="Proteomes" id="UP001147747"/>
    </source>
</evidence>
<comment type="caution">
    <text evidence="2">The sequence shown here is derived from an EMBL/GenBank/DDBJ whole genome shotgun (WGS) entry which is preliminary data.</text>
</comment>
<evidence type="ECO:0000256" key="1">
    <source>
        <dbReference type="SAM" id="MobiDB-lite"/>
    </source>
</evidence>
<dbReference type="EMBL" id="JAPZBU010000004">
    <property type="protein sequence ID" value="KAJ5408001.1"/>
    <property type="molecule type" value="Genomic_DNA"/>
</dbReference>